<accession>A0ABW8EU23</accession>
<keyword evidence="1" id="KW-0282">Flagellum</keyword>
<gene>
    <name evidence="1" type="ORF">ACIPEN_03870</name>
</gene>
<comment type="caution">
    <text evidence="1">The sequence shown here is derived from an EMBL/GenBank/DDBJ whole genome shotgun (WGS) entry which is preliminary data.</text>
</comment>
<evidence type="ECO:0000313" key="2">
    <source>
        <dbReference type="Proteomes" id="UP001617427"/>
    </source>
</evidence>
<sequence length="196" mass="20916">MAERSRPLHRIARHALPSLWPAALLGIACTAGAQTYVDRNLSIPSSTGDTTRPVVIIAPAQPAPPPAPIPVLPKSGPIGSYASDAPGPDIRAKNADYATQFRVVEKIPAGATINKVAWRYGVDRKPPGFEAILCWQDAGTCWTVTDANTGNTDFFNGKDATRPFMLYYRVKGGGYLPGGPVKGDMNQIIVTYDVPG</sequence>
<dbReference type="RefSeq" id="WP_402698433.1">
    <property type="nucleotide sequence ID" value="NZ_JBIUZV010000002.1"/>
</dbReference>
<dbReference type="PROSITE" id="PS51257">
    <property type="entry name" value="PROKAR_LIPOPROTEIN"/>
    <property type="match status" value="1"/>
</dbReference>
<protein>
    <submittedName>
        <fullName evidence="1">Flagellar protein FlhE</fullName>
    </submittedName>
</protein>
<keyword evidence="1" id="KW-0969">Cilium</keyword>
<proteinExistence type="predicted"/>
<dbReference type="EMBL" id="JBIUZV010000002">
    <property type="protein sequence ID" value="MFJ3044952.1"/>
    <property type="molecule type" value="Genomic_DNA"/>
</dbReference>
<keyword evidence="1" id="KW-0966">Cell projection</keyword>
<reference evidence="1 2" key="1">
    <citation type="submission" date="2024-10" db="EMBL/GenBank/DDBJ databases">
        <title>The Natural Products Discovery Center: Release of the First 8490 Sequenced Strains for Exploring Actinobacteria Biosynthetic Diversity.</title>
        <authorList>
            <person name="Kalkreuter E."/>
            <person name="Kautsar S.A."/>
            <person name="Yang D."/>
            <person name="Bader C.D."/>
            <person name="Teijaro C.N."/>
            <person name="Fluegel L."/>
            <person name="Davis C.M."/>
            <person name="Simpson J.R."/>
            <person name="Lauterbach L."/>
            <person name="Steele A.D."/>
            <person name="Gui C."/>
            <person name="Meng S."/>
            <person name="Li G."/>
            <person name="Viehrig K."/>
            <person name="Ye F."/>
            <person name="Su P."/>
            <person name="Kiefer A.F."/>
            <person name="Nichols A."/>
            <person name="Cepeda A.J."/>
            <person name="Yan W."/>
            <person name="Fan B."/>
            <person name="Jiang Y."/>
            <person name="Adhikari A."/>
            <person name="Zheng C.-J."/>
            <person name="Schuster L."/>
            <person name="Cowan T.M."/>
            <person name="Smanski M.J."/>
            <person name="Chevrette M.G."/>
            <person name="De Carvalho L.P.S."/>
            <person name="Shen B."/>
        </authorList>
    </citation>
    <scope>NUCLEOTIDE SEQUENCE [LARGE SCALE GENOMIC DNA]</scope>
    <source>
        <strain evidence="1 2">NPDC087045</strain>
    </source>
</reference>
<dbReference type="InterPro" id="IPR009420">
    <property type="entry name" value="FlhE"/>
</dbReference>
<organism evidence="1 2">
    <name type="scientific">Herbaspirillum chlorophenolicum</name>
    <dbReference type="NCBI Taxonomy" id="211589"/>
    <lineage>
        <taxon>Bacteria</taxon>
        <taxon>Pseudomonadati</taxon>
        <taxon>Pseudomonadota</taxon>
        <taxon>Betaproteobacteria</taxon>
        <taxon>Burkholderiales</taxon>
        <taxon>Oxalobacteraceae</taxon>
        <taxon>Herbaspirillum</taxon>
    </lineage>
</organism>
<name>A0ABW8EU23_9BURK</name>
<dbReference type="Proteomes" id="UP001617427">
    <property type="component" value="Unassembled WGS sequence"/>
</dbReference>
<keyword evidence="2" id="KW-1185">Reference proteome</keyword>
<evidence type="ECO:0000313" key="1">
    <source>
        <dbReference type="EMBL" id="MFJ3044952.1"/>
    </source>
</evidence>
<dbReference type="Pfam" id="PF06366">
    <property type="entry name" value="FlhE"/>
    <property type="match status" value="1"/>
</dbReference>